<dbReference type="PANTHER" id="PTHR28624:SF1">
    <property type="entry name" value="MITOCHONDRIAL POTASSIUM CHANNEL"/>
    <property type="match status" value="1"/>
</dbReference>
<dbReference type="SMART" id="SM00692">
    <property type="entry name" value="DM3"/>
    <property type="match status" value="1"/>
</dbReference>
<dbReference type="EMBL" id="WNTK01000097">
    <property type="protein sequence ID" value="KAG9471828.1"/>
    <property type="molecule type" value="Genomic_DNA"/>
</dbReference>
<keyword evidence="1" id="KW-0479">Metal-binding</keyword>
<keyword evidence="3" id="KW-0862">Zinc</keyword>
<evidence type="ECO:0000256" key="5">
    <source>
        <dbReference type="PROSITE-ProRule" id="PRU00309"/>
    </source>
</evidence>
<dbReference type="SMART" id="SM00980">
    <property type="entry name" value="THAP"/>
    <property type="match status" value="1"/>
</dbReference>
<evidence type="ECO:0000313" key="8">
    <source>
        <dbReference type="Proteomes" id="UP000770717"/>
    </source>
</evidence>
<keyword evidence="4 5" id="KW-0238">DNA-binding</keyword>
<keyword evidence="2 5" id="KW-0863">Zinc-finger</keyword>
<dbReference type="GO" id="GO:0003677">
    <property type="term" value="F:DNA binding"/>
    <property type="evidence" value="ECO:0007669"/>
    <property type="project" value="UniProtKB-UniRule"/>
</dbReference>
<dbReference type="OrthoDB" id="9909776at2759"/>
<proteinExistence type="predicted"/>
<dbReference type="GO" id="GO:0008270">
    <property type="term" value="F:zinc ion binding"/>
    <property type="evidence" value="ECO:0007669"/>
    <property type="project" value="UniProtKB-KW"/>
</dbReference>
<keyword evidence="8" id="KW-1185">Reference proteome</keyword>
<dbReference type="PROSITE" id="PS50950">
    <property type="entry name" value="ZF_THAP"/>
    <property type="match status" value="1"/>
</dbReference>
<evidence type="ECO:0000256" key="3">
    <source>
        <dbReference type="ARBA" id="ARBA00022833"/>
    </source>
</evidence>
<comment type="caution">
    <text evidence="7">The sequence shown here is derived from an EMBL/GenBank/DDBJ whole genome shotgun (WGS) entry which is preliminary data.</text>
</comment>
<evidence type="ECO:0000256" key="1">
    <source>
        <dbReference type="ARBA" id="ARBA00022723"/>
    </source>
</evidence>
<name>A0A8J6JU74_ELECQ</name>
<evidence type="ECO:0000256" key="2">
    <source>
        <dbReference type="ARBA" id="ARBA00022771"/>
    </source>
</evidence>
<evidence type="ECO:0000256" key="4">
    <source>
        <dbReference type="ARBA" id="ARBA00023125"/>
    </source>
</evidence>
<dbReference type="Proteomes" id="UP000770717">
    <property type="component" value="Unassembled WGS sequence"/>
</dbReference>
<accession>A0A8J6JU74</accession>
<dbReference type="InterPro" id="IPR006612">
    <property type="entry name" value="THAP_Znf"/>
</dbReference>
<dbReference type="SUPFAM" id="SSF57716">
    <property type="entry name" value="Glucocorticoid receptor-like (DNA-binding domain)"/>
    <property type="match status" value="1"/>
</dbReference>
<reference evidence="7" key="1">
    <citation type="thesis" date="2020" institute="ProQuest LLC" country="789 East Eisenhower Parkway, Ann Arbor, MI, USA">
        <title>Comparative Genomics and Chromosome Evolution.</title>
        <authorList>
            <person name="Mudd A.B."/>
        </authorList>
    </citation>
    <scope>NUCLEOTIDE SEQUENCE</scope>
    <source>
        <strain evidence="7">HN-11 Male</strain>
        <tissue evidence="7">Kidney and liver</tissue>
    </source>
</reference>
<feature type="domain" description="THAP-type" evidence="6">
    <location>
        <begin position="1"/>
        <end position="94"/>
    </location>
</feature>
<sequence length="199" mass="22825">MPSCLVNQCVSKTGKKGQNEHVILHPFPKDLSRIKLWLQQTGQVFNDLNALAQKILDENKKNRYRLCSCHFTPDSYIINCCGRTLRVNAVPSIFPIVNEGECIIEENLKKDRVRKRKRRFDMAIPTTIPTPVPTLPTDVTVKIEEVDDEEEEDPLHDLELTKIGFCNIGTQTDYTLSNSILIMKDLMVWMDHSRLVSTN</sequence>
<dbReference type="AlphaFoldDB" id="A0A8J6JU74"/>
<evidence type="ECO:0000313" key="7">
    <source>
        <dbReference type="EMBL" id="KAG9471828.1"/>
    </source>
</evidence>
<dbReference type="PANTHER" id="PTHR28624">
    <property type="entry name" value="COILED-COIL DOMAIN-CONTAINING PROTEIN 51"/>
    <property type="match status" value="1"/>
</dbReference>
<gene>
    <name evidence="7" type="ORF">GDO78_022602</name>
</gene>
<organism evidence="7 8">
    <name type="scientific">Eleutherodactylus coqui</name>
    <name type="common">Puerto Rican coqui</name>
    <dbReference type="NCBI Taxonomy" id="57060"/>
    <lineage>
        <taxon>Eukaryota</taxon>
        <taxon>Metazoa</taxon>
        <taxon>Chordata</taxon>
        <taxon>Craniata</taxon>
        <taxon>Vertebrata</taxon>
        <taxon>Euteleostomi</taxon>
        <taxon>Amphibia</taxon>
        <taxon>Batrachia</taxon>
        <taxon>Anura</taxon>
        <taxon>Neobatrachia</taxon>
        <taxon>Hyloidea</taxon>
        <taxon>Eleutherodactylidae</taxon>
        <taxon>Eleutherodactylinae</taxon>
        <taxon>Eleutherodactylus</taxon>
        <taxon>Eleutherodactylus</taxon>
    </lineage>
</organism>
<evidence type="ECO:0000259" key="6">
    <source>
        <dbReference type="PROSITE" id="PS50950"/>
    </source>
</evidence>
<dbReference type="Pfam" id="PF05485">
    <property type="entry name" value="THAP"/>
    <property type="match status" value="1"/>
</dbReference>
<protein>
    <recommendedName>
        <fullName evidence="6">THAP-type domain-containing protein</fullName>
    </recommendedName>
</protein>
<dbReference type="InterPro" id="IPR037660">
    <property type="entry name" value="CCDC51"/>
</dbReference>